<dbReference type="SUPFAM" id="SSF49265">
    <property type="entry name" value="Fibronectin type III"/>
    <property type="match status" value="1"/>
</dbReference>
<organism evidence="2">
    <name type="scientific">Candidatus Kentrum sp. LFY</name>
    <dbReference type="NCBI Taxonomy" id="2126342"/>
    <lineage>
        <taxon>Bacteria</taxon>
        <taxon>Pseudomonadati</taxon>
        <taxon>Pseudomonadota</taxon>
        <taxon>Gammaproteobacteria</taxon>
        <taxon>Candidatus Kentrum</taxon>
    </lineage>
</organism>
<evidence type="ECO:0000313" key="2">
    <source>
        <dbReference type="EMBL" id="VFK16810.1"/>
    </source>
</evidence>
<dbReference type="InterPro" id="IPR036116">
    <property type="entry name" value="FN3_sf"/>
</dbReference>
<dbReference type="AlphaFoldDB" id="A0A450WIF2"/>
<dbReference type="EMBL" id="CAADFN010000026">
    <property type="protein sequence ID" value="VFK16810.1"/>
    <property type="molecule type" value="Genomic_DNA"/>
</dbReference>
<gene>
    <name evidence="2" type="ORF">BECKLFY1418C_GA0070996_10269</name>
</gene>
<evidence type="ECO:0000259" key="1">
    <source>
        <dbReference type="PROSITE" id="PS50853"/>
    </source>
</evidence>
<accession>A0A450WIF2</accession>
<dbReference type="CDD" id="cd00063">
    <property type="entry name" value="FN3"/>
    <property type="match status" value="1"/>
</dbReference>
<dbReference type="Gene3D" id="2.60.40.10">
    <property type="entry name" value="Immunoglobulins"/>
    <property type="match status" value="1"/>
</dbReference>
<sequence length="203" mass="21593">MATFPSEESKIFILGQEMSAGLKANSDIYPAPPVTALALDEALTAYVAKRDAASAAQAAAERATAAKQENLQALADKIRTNLRYAEMAVDFDDARLKTIGWGGRKGKTSLAPPGRVVDLADAGQGEGWIELRWEKPADGGKVAAYKILCRERSGNGEWKSEDTAISTKIRLAGQPRGKELEYCVVAINKAGEGPGSNVVMAVL</sequence>
<dbReference type="InterPro" id="IPR003961">
    <property type="entry name" value="FN3_dom"/>
</dbReference>
<protein>
    <submittedName>
        <fullName evidence="2">Fibronectin type III domain-containing protein</fullName>
    </submittedName>
</protein>
<reference evidence="2" key="1">
    <citation type="submission" date="2019-02" db="EMBL/GenBank/DDBJ databases">
        <authorList>
            <person name="Gruber-Vodicka R. H."/>
            <person name="Seah K. B. B."/>
        </authorList>
    </citation>
    <scope>NUCLEOTIDE SEQUENCE</scope>
    <source>
        <strain evidence="2">BECK_BY7</strain>
    </source>
</reference>
<name>A0A450WIF2_9GAMM</name>
<dbReference type="PROSITE" id="PS50853">
    <property type="entry name" value="FN3"/>
    <property type="match status" value="1"/>
</dbReference>
<proteinExistence type="predicted"/>
<dbReference type="Pfam" id="PF00041">
    <property type="entry name" value="fn3"/>
    <property type="match status" value="1"/>
</dbReference>
<feature type="domain" description="Fibronectin type-III" evidence="1">
    <location>
        <begin position="112"/>
        <end position="203"/>
    </location>
</feature>
<dbReference type="InterPro" id="IPR013783">
    <property type="entry name" value="Ig-like_fold"/>
</dbReference>